<dbReference type="OrthoDB" id="31183at2759"/>
<name>A0A811QP38_9POAL</name>
<keyword evidence="2" id="KW-1185">Reference proteome</keyword>
<dbReference type="GO" id="GO:0045943">
    <property type="term" value="P:positive regulation of transcription by RNA polymerase I"/>
    <property type="evidence" value="ECO:0007669"/>
    <property type="project" value="TreeGrafter"/>
</dbReference>
<dbReference type="EMBL" id="CAJGYO010000012">
    <property type="protein sequence ID" value="CAD6262830.1"/>
    <property type="molecule type" value="Genomic_DNA"/>
</dbReference>
<proteinExistence type="predicted"/>
<dbReference type="GO" id="GO:0034455">
    <property type="term" value="C:t-UTP complex"/>
    <property type="evidence" value="ECO:0007669"/>
    <property type="project" value="TreeGrafter"/>
</dbReference>
<gene>
    <name evidence="1" type="ORF">NCGR_LOCUS46158</name>
</gene>
<reference evidence="1" key="1">
    <citation type="submission" date="2020-10" db="EMBL/GenBank/DDBJ databases">
        <authorList>
            <person name="Han B."/>
            <person name="Lu T."/>
            <person name="Zhao Q."/>
            <person name="Huang X."/>
            <person name="Zhao Y."/>
        </authorList>
    </citation>
    <scope>NUCLEOTIDE SEQUENCE</scope>
</reference>
<dbReference type="GO" id="GO:0032040">
    <property type="term" value="C:small-subunit processome"/>
    <property type="evidence" value="ECO:0007669"/>
    <property type="project" value="TreeGrafter"/>
</dbReference>
<dbReference type="GO" id="GO:0000462">
    <property type="term" value="P:maturation of SSU-rRNA from tricistronic rRNA transcript (SSU-rRNA, 5.8S rRNA, LSU-rRNA)"/>
    <property type="evidence" value="ECO:0007669"/>
    <property type="project" value="TreeGrafter"/>
</dbReference>
<evidence type="ECO:0000313" key="1">
    <source>
        <dbReference type="EMBL" id="CAD6262830.1"/>
    </source>
</evidence>
<sequence length="181" mass="20052">MSGDIIKDVRDFAKAILKTVTGWMTASTYLRGITQLLDHSDSHVKRKVKQFGPEAKESLKHNSGTTTIKVDKSSGPYFSKLCLKILELFDKEVDSETSVKIAAIFLPETIAKEYPSDNPVYSNCLATIIDHIGSDEAAVSSVLLNSYCGLSDKCDWIRSITTTPINHEKYNANITSDFMLP</sequence>
<dbReference type="AlphaFoldDB" id="A0A811QP38"/>
<dbReference type="InterPro" id="IPR040191">
    <property type="entry name" value="UTP10"/>
</dbReference>
<evidence type="ECO:0000313" key="2">
    <source>
        <dbReference type="Proteomes" id="UP000604825"/>
    </source>
</evidence>
<dbReference type="Proteomes" id="UP000604825">
    <property type="component" value="Unassembled WGS sequence"/>
</dbReference>
<organism evidence="1 2">
    <name type="scientific">Miscanthus lutarioriparius</name>
    <dbReference type="NCBI Taxonomy" id="422564"/>
    <lineage>
        <taxon>Eukaryota</taxon>
        <taxon>Viridiplantae</taxon>
        <taxon>Streptophyta</taxon>
        <taxon>Embryophyta</taxon>
        <taxon>Tracheophyta</taxon>
        <taxon>Spermatophyta</taxon>
        <taxon>Magnoliopsida</taxon>
        <taxon>Liliopsida</taxon>
        <taxon>Poales</taxon>
        <taxon>Poaceae</taxon>
        <taxon>PACMAD clade</taxon>
        <taxon>Panicoideae</taxon>
        <taxon>Andropogonodae</taxon>
        <taxon>Andropogoneae</taxon>
        <taxon>Saccharinae</taxon>
        <taxon>Miscanthus</taxon>
    </lineage>
</organism>
<dbReference type="PANTHER" id="PTHR13457">
    <property type="entry name" value="BAP28"/>
    <property type="match status" value="1"/>
</dbReference>
<dbReference type="GO" id="GO:0030515">
    <property type="term" value="F:snoRNA binding"/>
    <property type="evidence" value="ECO:0007669"/>
    <property type="project" value="TreeGrafter"/>
</dbReference>
<dbReference type="GO" id="GO:0030686">
    <property type="term" value="C:90S preribosome"/>
    <property type="evidence" value="ECO:0007669"/>
    <property type="project" value="TreeGrafter"/>
</dbReference>
<accession>A0A811QP38</accession>
<protein>
    <submittedName>
        <fullName evidence="1">Uncharacterized protein</fullName>
    </submittedName>
</protein>
<dbReference type="PANTHER" id="PTHR13457:SF1">
    <property type="entry name" value="HEAT REPEAT-CONTAINING PROTEIN 1"/>
    <property type="match status" value="1"/>
</dbReference>
<comment type="caution">
    <text evidence="1">The sequence shown here is derived from an EMBL/GenBank/DDBJ whole genome shotgun (WGS) entry which is preliminary data.</text>
</comment>